<protein>
    <submittedName>
        <fullName evidence="2">Exopolyphosphatase</fullName>
    </submittedName>
</protein>
<dbReference type="SUPFAM" id="SSF53067">
    <property type="entry name" value="Actin-like ATPase domain"/>
    <property type="match status" value="2"/>
</dbReference>
<name>A0ABV5WZX1_9MICO</name>
<dbReference type="PANTHER" id="PTHR30005">
    <property type="entry name" value="EXOPOLYPHOSPHATASE"/>
    <property type="match status" value="1"/>
</dbReference>
<evidence type="ECO:0000313" key="3">
    <source>
        <dbReference type="Proteomes" id="UP001589707"/>
    </source>
</evidence>
<comment type="caution">
    <text evidence="2">The sequence shown here is derived from an EMBL/GenBank/DDBJ whole genome shotgun (WGS) entry which is preliminary data.</text>
</comment>
<dbReference type="Gene3D" id="3.30.420.40">
    <property type="match status" value="1"/>
</dbReference>
<gene>
    <name evidence="2" type="ORF">ACFFN1_02375</name>
</gene>
<evidence type="ECO:0000259" key="1">
    <source>
        <dbReference type="Pfam" id="PF02541"/>
    </source>
</evidence>
<sequence length="341" mass="35316">MTRAAAIDCGTNSIRLLIADITTPADGGPVTVTDVVREMRIVRLGQGVDATGRFAEEALERTFAACDDYAALIREHAPDAVRFVATSASRDAANREEFFAGIRARFGVEAEVISGLEEAELSFLGATVGVQAAADPSPAGPFLVMDLGGGSTELVTGDATAGAALSGAHSMNIGCVRLTERHLHSDPPTDAEVAATIADIDAAYDAARADVDIAGVRTVIGVAGTITTVTAAMLGLDDYVPAAIHAAWLPAEELAATCRELLHMTREKRAGLPFMHPGRVDVIGSGALIFSRLIERITADAGTNPEIYASETDILDGIAIGLASRTNRSAGTAATRTATDS</sequence>
<dbReference type="EMBL" id="JBHMAU010000022">
    <property type="protein sequence ID" value="MFB9775264.1"/>
    <property type="molecule type" value="Genomic_DNA"/>
</dbReference>
<accession>A0ABV5WZX1</accession>
<evidence type="ECO:0000313" key="2">
    <source>
        <dbReference type="EMBL" id="MFB9775264.1"/>
    </source>
</evidence>
<organism evidence="2 3">
    <name type="scientific">Brevibacterium otitidis</name>
    <dbReference type="NCBI Taxonomy" id="53364"/>
    <lineage>
        <taxon>Bacteria</taxon>
        <taxon>Bacillati</taxon>
        <taxon>Actinomycetota</taxon>
        <taxon>Actinomycetes</taxon>
        <taxon>Micrococcales</taxon>
        <taxon>Brevibacteriaceae</taxon>
        <taxon>Brevibacterium</taxon>
    </lineage>
</organism>
<dbReference type="InterPro" id="IPR050273">
    <property type="entry name" value="GppA/Ppx_hydrolase"/>
</dbReference>
<reference evidence="2 3" key="1">
    <citation type="submission" date="2024-09" db="EMBL/GenBank/DDBJ databases">
        <authorList>
            <person name="Sun Q."/>
            <person name="Mori K."/>
        </authorList>
    </citation>
    <scope>NUCLEOTIDE SEQUENCE [LARGE SCALE GENOMIC DNA]</scope>
    <source>
        <strain evidence="2 3">JCM 11683</strain>
    </source>
</reference>
<feature type="domain" description="Ppx/GppA phosphatase N-terminal" evidence="1">
    <location>
        <begin position="31"/>
        <end position="303"/>
    </location>
</feature>
<dbReference type="RefSeq" id="WP_376838238.1">
    <property type="nucleotide sequence ID" value="NZ_JBHMAU010000022.1"/>
</dbReference>
<proteinExistence type="predicted"/>
<dbReference type="PANTHER" id="PTHR30005:SF13">
    <property type="entry name" value="EXOPOLYPHOSPHATASE 2"/>
    <property type="match status" value="1"/>
</dbReference>
<dbReference type="InterPro" id="IPR043129">
    <property type="entry name" value="ATPase_NBD"/>
</dbReference>
<dbReference type="Pfam" id="PF02541">
    <property type="entry name" value="Ppx-GppA"/>
    <property type="match status" value="1"/>
</dbReference>
<dbReference type="CDD" id="cd24119">
    <property type="entry name" value="ASKHA_NBD_MtPPX2-like"/>
    <property type="match status" value="1"/>
</dbReference>
<dbReference type="InterPro" id="IPR003695">
    <property type="entry name" value="Ppx_GppA_N"/>
</dbReference>
<dbReference type="Gene3D" id="3.30.420.150">
    <property type="entry name" value="Exopolyphosphatase. Domain 2"/>
    <property type="match status" value="1"/>
</dbReference>
<dbReference type="Proteomes" id="UP001589707">
    <property type="component" value="Unassembled WGS sequence"/>
</dbReference>
<keyword evidence="3" id="KW-1185">Reference proteome</keyword>